<dbReference type="PANTHER" id="PTHR45138">
    <property type="entry name" value="REGULATORY COMPONENTS OF SENSORY TRANSDUCTION SYSTEM"/>
    <property type="match status" value="1"/>
</dbReference>
<dbReference type="CDD" id="cd01949">
    <property type="entry name" value="GGDEF"/>
    <property type="match status" value="1"/>
</dbReference>
<dbReference type="PROSITE" id="PS50113">
    <property type="entry name" value="PAC"/>
    <property type="match status" value="1"/>
</dbReference>
<reference evidence="9 10" key="1">
    <citation type="submission" date="2021-08" db="EMBL/GenBank/DDBJ databases">
        <title>Culture and genomic analysis of Symbiopectobacterium purcellii sp. nov. gen. nov., isolated from the leafhopper Empoasca decipiens.</title>
        <authorList>
            <person name="Nadal-Jimenez P."/>
            <person name="Siozios S."/>
            <person name="Halliday N."/>
            <person name="Camara M."/>
            <person name="Hurst G.D.D."/>
        </authorList>
    </citation>
    <scope>NUCLEOTIDE SEQUENCE [LARGE SCALE GENOMIC DNA]</scope>
    <source>
        <strain evidence="9 10">SyEd1</strain>
    </source>
</reference>
<keyword evidence="4" id="KW-0547">Nucleotide-binding</keyword>
<dbReference type="InterPro" id="IPR050469">
    <property type="entry name" value="Diguanylate_Cyclase"/>
</dbReference>
<evidence type="ECO:0000256" key="2">
    <source>
        <dbReference type="ARBA" id="ARBA00004665"/>
    </source>
</evidence>
<dbReference type="Pfam" id="PF08448">
    <property type="entry name" value="PAS_4"/>
    <property type="match status" value="2"/>
</dbReference>
<feature type="domain" description="PAS" evidence="6">
    <location>
        <begin position="15"/>
        <end position="85"/>
    </location>
</feature>
<dbReference type="InterPro" id="IPR013656">
    <property type="entry name" value="PAS_4"/>
</dbReference>
<dbReference type="NCBIfam" id="TIGR00254">
    <property type="entry name" value="GGDEF"/>
    <property type="match status" value="1"/>
</dbReference>
<evidence type="ECO:0000259" key="6">
    <source>
        <dbReference type="PROSITE" id="PS50112"/>
    </source>
</evidence>
<gene>
    <name evidence="9" type="ORF">K6K13_16315</name>
</gene>
<dbReference type="Gene3D" id="3.30.450.20">
    <property type="entry name" value="PAS domain"/>
    <property type="match status" value="2"/>
</dbReference>
<comment type="cofactor">
    <cofactor evidence="1">
        <name>Mg(2+)</name>
        <dbReference type="ChEBI" id="CHEBI:18420"/>
    </cofactor>
</comment>
<dbReference type="NCBIfam" id="TIGR00229">
    <property type="entry name" value="sensory_box"/>
    <property type="match status" value="2"/>
</dbReference>
<comment type="pathway">
    <text evidence="2">Purine metabolism; 3',5'-cyclic di-GMP biosynthesis.</text>
</comment>
<dbReference type="SMART" id="SM00267">
    <property type="entry name" value="GGDEF"/>
    <property type="match status" value="1"/>
</dbReference>
<keyword evidence="4" id="KW-0342">GTP-binding</keyword>
<dbReference type="InterPro" id="IPR000700">
    <property type="entry name" value="PAS-assoc_C"/>
</dbReference>
<evidence type="ECO:0000313" key="10">
    <source>
        <dbReference type="Proteomes" id="UP000825886"/>
    </source>
</evidence>
<organism evidence="9 10">
    <name type="scientific">Symbiopectobacterium purcellii</name>
    <dbReference type="NCBI Taxonomy" id="2871826"/>
    <lineage>
        <taxon>Bacteria</taxon>
        <taxon>Pseudomonadati</taxon>
        <taxon>Pseudomonadota</taxon>
        <taxon>Gammaproteobacteria</taxon>
        <taxon>Enterobacterales</taxon>
        <taxon>Enterobacteriaceae</taxon>
    </lineage>
</organism>
<keyword evidence="9" id="KW-0808">Transferase</keyword>
<evidence type="ECO:0000256" key="1">
    <source>
        <dbReference type="ARBA" id="ARBA00001946"/>
    </source>
</evidence>
<comment type="catalytic activity">
    <reaction evidence="5">
        <text>2 GTP = 3',3'-c-di-GMP + 2 diphosphate</text>
        <dbReference type="Rhea" id="RHEA:24898"/>
        <dbReference type="ChEBI" id="CHEBI:33019"/>
        <dbReference type="ChEBI" id="CHEBI:37565"/>
        <dbReference type="ChEBI" id="CHEBI:58805"/>
        <dbReference type="EC" id="2.7.7.65"/>
    </reaction>
</comment>
<evidence type="ECO:0000256" key="4">
    <source>
        <dbReference type="ARBA" id="ARBA00023134"/>
    </source>
</evidence>
<dbReference type="PROSITE" id="PS50112">
    <property type="entry name" value="PAS"/>
    <property type="match status" value="1"/>
</dbReference>
<dbReference type="InterPro" id="IPR043128">
    <property type="entry name" value="Rev_trsase/Diguanyl_cyclase"/>
</dbReference>
<dbReference type="InterPro" id="IPR000014">
    <property type="entry name" value="PAS"/>
</dbReference>
<dbReference type="Pfam" id="PF00990">
    <property type="entry name" value="GGDEF"/>
    <property type="match status" value="1"/>
</dbReference>
<dbReference type="InterPro" id="IPR029787">
    <property type="entry name" value="Nucleotide_cyclase"/>
</dbReference>
<dbReference type="SMART" id="SM00091">
    <property type="entry name" value="PAS"/>
    <property type="match status" value="2"/>
</dbReference>
<dbReference type="InterPro" id="IPR000160">
    <property type="entry name" value="GGDEF_dom"/>
</dbReference>
<dbReference type="SUPFAM" id="SSF55785">
    <property type="entry name" value="PYP-like sensor domain (PAS domain)"/>
    <property type="match status" value="2"/>
</dbReference>
<evidence type="ECO:0000313" key="9">
    <source>
        <dbReference type="EMBL" id="QZN94817.1"/>
    </source>
</evidence>
<dbReference type="PROSITE" id="PS50887">
    <property type="entry name" value="GGDEF"/>
    <property type="match status" value="1"/>
</dbReference>
<dbReference type="RefSeq" id="WP_222157930.1">
    <property type="nucleotide sequence ID" value="NZ_CP081864.1"/>
</dbReference>
<keyword evidence="10" id="KW-1185">Reference proteome</keyword>
<feature type="domain" description="GGDEF" evidence="8">
    <location>
        <begin position="293"/>
        <end position="437"/>
    </location>
</feature>
<dbReference type="Proteomes" id="UP000825886">
    <property type="component" value="Chromosome"/>
</dbReference>
<protein>
    <recommendedName>
        <fullName evidence="3">diguanylate cyclase</fullName>
        <ecNumber evidence="3">2.7.7.65</ecNumber>
    </recommendedName>
</protein>
<dbReference type="InterPro" id="IPR035965">
    <property type="entry name" value="PAS-like_dom_sf"/>
</dbReference>
<feature type="domain" description="PAC" evidence="7">
    <location>
        <begin position="193"/>
        <end position="254"/>
    </location>
</feature>
<evidence type="ECO:0000256" key="5">
    <source>
        <dbReference type="ARBA" id="ARBA00034247"/>
    </source>
</evidence>
<dbReference type="EMBL" id="CP081864">
    <property type="protein sequence ID" value="QZN94817.1"/>
    <property type="molecule type" value="Genomic_DNA"/>
</dbReference>
<dbReference type="SUPFAM" id="SSF55073">
    <property type="entry name" value="Nucleotide cyclase"/>
    <property type="match status" value="1"/>
</dbReference>
<proteinExistence type="predicted"/>
<dbReference type="EC" id="2.7.7.65" evidence="3"/>
<dbReference type="GO" id="GO:0052621">
    <property type="term" value="F:diguanylate cyclase activity"/>
    <property type="evidence" value="ECO:0007669"/>
    <property type="project" value="UniProtKB-EC"/>
</dbReference>
<accession>A0ABX9AI13</accession>
<dbReference type="CDD" id="cd00130">
    <property type="entry name" value="PAS"/>
    <property type="match status" value="1"/>
</dbReference>
<evidence type="ECO:0000256" key="3">
    <source>
        <dbReference type="ARBA" id="ARBA00012528"/>
    </source>
</evidence>
<keyword evidence="9" id="KW-0548">Nucleotidyltransferase</keyword>
<evidence type="ECO:0000259" key="8">
    <source>
        <dbReference type="PROSITE" id="PS50887"/>
    </source>
</evidence>
<evidence type="ECO:0000259" key="7">
    <source>
        <dbReference type="PROSITE" id="PS50113"/>
    </source>
</evidence>
<dbReference type="PANTHER" id="PTHR45138:SF9">
    <property type="entry name" value="DIGUANYLATE CYCLASE DGCM-RELATED"/>
    <property type="match status" value="1"/>
</dbReference>
<dbReference type="Gene3D" id="3.30.70.270">
    <property type="match status" value="1"/>
</dbReference>
<name>A0ABX9AI13_9ENTR</name>
<sequence length="450" mass="50446">MKNDEEKPLGFDEVDVNHLFELLHHNSDWVWEVNAQGRYTWVSEVVTELLGFTPQEVIGKTPFDFMPPGEAERVGQTFGEIVAAKRSFSGLVNRNRRADGRIVVLETSGIPLFGPDGELRGYRGVDRNISTLGERVLQLETIYDTTPVALCMIDRAGRLVMSNKAMMRLLNHTDEPASELQVSTVMPDCWSQFETDFTLADKGWDIPSSEVTWLDRCYYTQPVPVRDASENVVGLSVTWVDITRRSQAEQKLADANKVLQQYAQHDHLTGLFNRRKMDECLIEEITHTLQKRIPLSVCLADIDFFKHYNDTFGHQAGDDCLRTVAKTLLSSRLRSDDNVSRYGGEEFLVILPHTDKAGAVTVAERLRENIHALRLPHSASATGYLTISIGVATLNSDQTCPEDRPLHMIASGLIHHADTALYAAKNQGRNRVVAAPDDDQRDAPAHPPTQ</sequence>